<dbReference type="Gene3D" id="3.40.1360.10">
    <property type="match status" value="1"/>
</dbReference>
<dbReference type="EMBL" id="MT143084">
    <property type="protein sequence ID" value="QJA92644.1"/>
    <property type="molecule type" value="Genomic_DNA"/>
</dbReference>
<dbReference type="AlphaFoldDB" id="A0A6M3LH61"/>
<accession>A0A6M3LH61</accession>
<proteinExistence type="predicted"/>
<reference evidence="1" key="1">
    <citation type="submission" date="2020-03" db="EMBL/GenBank/DDBJ databases">
        <title>The deep terrestrial virosphere.</title>
        <authorList>
            <person name="Holmfeldt K."/>
            <person name="Nilsson E."/>
            <person name="Simone D."/>
            <person name="Lopez-Fernandez M."/>
            <person name="Wu X."/>
            <person name="de Brujin I."/>
            <person name="Lundin D."/>
            <person name="Andersson A."/>
            <person name="Bertilsson S."/>
            <person name="Dopson M."/>
        </authorList>
    </citation>
    <scope>NUCLEOTIDE SEQUENCE</scope>
    <source>
        <strain evidence="1">MM415B04542</strain>
    </source>
</reference>
<dbReference type="SUPFAM" id="SSF56731">
    <property type="entry name" value="DNA primase core"/>
    <property type="match status" value="1"/>
</dbReference>
<sequence length="187" mass="21569">MTDRHKKYISSRNFDPDKLERIWGLLGTGHTGDYKFRVIAPIYFNGQLVSYQGRDITEKQQAKYKGCREEKEVISHKHIFYGWDQVPSNTRTCIVVEGITGVWRLGPGALASFGVEYTLSQIRLLAQRFDRIWTLFDPDEAGDRAERFCNDLIVRGGEAEQLEISDKFDSGNMPQEMANRLMKETLK</sequence>
<gene>
    <name evidence="1" type="ORF">MM415B04542_0007</name>
</gene>
<name>A0A6M3LH61_9ZZZZ</name>
<protein>
    <submittedName>
        <fullName evidence="1">Putative DNA primase</fullName>
    </submittedName>
</protein>
<evidence type="ECO:0000313" key="1">
    <source>
        <dbReference type="EMBL" id="QJA92644.1"/>
    </source>
</evidence>
<organism evidence="1">
    <name type="scientific">viral metagenome</name>
    <dbReference type="NCBI Taxonomy" id="1070528"/>
    <lineage>
        <taxon>unclassified sequences</taxon>
        <taxon>metagenomes</taxon>
        <taxon>organismal metagenomes</taxon>
    </lineage>
</organism>